<protein>
    <submittedName>
        <fullName evidence="1">Uncharacterized protein</fullName>
    </submittedName>
</protein>
<dbReference type="AlphaFoldDB" id="A0A9Q1HQ47"/>
<dbReference type="EMBL" id="JAFJMO010000016">
    <property type="protein sequence ID" value="KAJ8254168.1"/>
    <property type="molecule type" value="Genomic_DNA"/>
</dbReference>
<keyword evidence="2" id="KW-1185">Reference proteome</keyword>
<sequence length="65" mass="7215">MAIKPVPASARSPGLSWSLPAKAYAHRVPAAVENSWQDRSELTDLCRSDCLLQWRLPLTAQYTSC</sequence>
<dbReference type="Proteomes" id="UP001152803">
    <property type="component" value="Unassembled WGS sequence"/>
</dbReference>
<evidence type="ECO:0000313" key="1">
    <source>
        <dbReference type="EMBL" id="KAJ8254168.1"/>
    </source>
</evidence>
<organism evidence="1 2">
    <name type="scientific">Conger conger</name>
    <name type="common">Conger eel</name>
    <name type="synonym">Muraena conger</name>
    <dbReference type="NCBI Taxonomy" id="82655"/>
    <lineage>
        <taxon>Eukaryota</taxon>
        <taxon>Metazoa</taxon>
        <taxon>Chordata</taxon>
        <taxon>Craniata</taxon>
        <taxon>Vertebrata</taxon>
        <taxon>Euteleostomi</taxon>
        <taxon>Actinopterygii</taxon>
        <taxon>Neopterygii</taxon>
        <taxon>Teleostei</taxon>
        <taxon>Anguilliformes</taxon>
        <taxon>Congridae</taxon>
        <taxon>Conger</taxon>
    </lineage>
</organism>
<evidence type="ECO:0000313" key="2">
    <source>
        <dbReference type="Proteomes" id="UP001152803"/>
    </source>
</evidence>
<name>A0A9Q1HQ47_CONCO</name>
<proteinExistence type="predicted"/>
<gene>
    <name evidence="1" type="ORF">COCON_G00207800</name>
</gene>
<accession>A0A9Q1HQ47</accession>
<reference evidence="1" key="1">
    <citation type="journal article" date="2023" name="Science">
        <title>Genome structures resolve the early diversification of teleost fishes.</title>
        <authorList>
            <person name="Parey E."/>
            <person name="Louis A."/>
            <person name="Montfort J."/>
            <person name="Bouchez O."/>
            <person name="Roques C."/>
            <person name="Iampietro C."/>
            <person name="Lluch J."/>
            <person name="Castinel A."/>
            <person name="Donnadieu C."/>
            <person name="Desvignes T."/>
            <person name="Floi Bucao C."/>
            <person name="Jouanno E."/>
            <person name="Wen M."/>
            <person name="Mejri S."/>
            <person name="Dirks R."/>
            <person name="Jansen H."/>
            <person name="Henkel C."/>
            <person name="Chen W.J."/>
            <person name="Zahm M."/>
            <person name="Cabau C."/>
            <person name="Klopp C."/>
            <person name="Thompson A.W."/>
            <person name="Robinson-Rechavi M."/>
            <person name="Braasch I."/>
            <person name="Lecointre G."/>
            <person name="Bobe J."/>
            <person name="Postlethwait J.H."/>
            <person name="Berthelot C."/>
            <person name="Roest Crollius H."/>
            <person name="Guiguen Y."/>
        </authorList>
    </citation>
    <scope>NUCLEOTIDE SEQUENCE</scope>
    <source>
        <strain evidence="1">Concon-B</strain>
    </source>
</reference>
<comment type="caution">
    <text evidence="1">The sequence shown here is derived from an EMBL/GenBank/DDBJ whole genome shotgun (WGS) entry which is preliminary data.</text>
</comment>